<evidence type="ECO:0000313" key="2">
    <source>
        <dbReference type="EMBL" id="SLK10663.1"/>
    </source>
</evidence>
<dbReference type="EMBL" id="FVZE01000012">
    <property type="protein sequence ID" value="SLK10663.1"/>
    <property type="molecule type" value="Genomic_DNA"/>
</dbReference>
<reference evidence="3" key="1">
    <citation type="submission" date="2017-02" db="EMBL/GenBank/DDBJ databases">
        <authorList>
            <person name="Varghese N."/>
            <person name="Submissions S."/>
        </authorList>
    </citation>
    <scope>NUCLEOTIDE SEQUENCE [LARGE SCALE GENOMIC DNA]</scope>
    <source>
        <strain evidence="3">SM117</strain>
    </source>
</reference>
<dbReference type="AlphaFoldDB" id="A0A1U6IRL5"/>
<feature type="region of interest" description="Disordered" evidence="1">
    <location>
        <begin position="63"/>
        <end position="82"/>
    </location>
</feature>
<evidence type="ECO:0000256" key="1">
    <source>
        <dbReference type="SAM" id="MobiDB-lite"/>
    </source>
</evidence>
<gene>
    <name evidence="2" type="ORF">SAMN06295987_11233</name>
</gene>
<dbReference type="Proteomes" id="UP000190989">
    <property type="component" value="Unassembled WGS sequence"/>
</dbReference>
<sequence>MATIADTVSLDPLTVAADRYATLRKFAPDLLEALQFRAGKGSAKALAAIEMLRNLKWSGKRDLPADAPMPIPQGMAQNRRAQ</sequence>
<proteinExistence type="predicted"/>
<keyword evidence="3" id="KW-1185">Reference proteome</keyword>
<dbReference type="STRING" id="428990.SAMN06295987_11233"/>
<protein>
    <submittedName>
        <fullName evidence="2">Uncharacterized protein</fullName>
    </submittedName>
</protein>
<name>A0A1U6IRL5_9SPHN</name>
<organism evidence="2 3">
    <name type="scientific">Novosphingobium mathurense</name>
    <dbReference type="NCBI Taxonomy" id="428990"/>
    <lineage>
        <taxon>Bacteria</taxon>
        <taxon>Pseudomonadati</taxon>
        <taxon>Pseudomonadota</taxon>
        <taxon>Alphaproteobacteria</taxon>
        <taxon>Sphingomonadales</taxon>
        <taxon>Sphingomonadaceae</taxon>
        <taxon>Novosphingobium</taxon>
    </lineage>
</organism>
<accession>A0A1U6IRL5</accession>
<evidence type="ECO:0000313" key="3">
    <source>
        <dbReference type="Proteomes" id="UP000190989"/>
    </source>
</evidence>